<keyword evidence="2" id="KW-0863">Zinc-finger</keyword>
<evidence type="ECO:0000256" key="1">
    <source>
        <dbReference type="ARBA" id="ARBA00022723"/>
    </source>
</evidence>
<feature type="compositionally biased region" description="Basic residues" evidence="4">
    <location>
        <begin position="567"/>
        <end position="579"/>
    </location>
</feature>
<feature type="domain" description="FLYWCH-type" evidence="5">
    <location>
        <begin position="286"/>
        <end position="341"/>
    </location>
</feature>
<gene>
    <name evidence="6" type="ORF">PHYEVI_LOCUS2887</name>
</gene>
<keyword evidence="1" id="KW-0479">Metal-binding</keyword>
<feature type="domain" description="FLYWCH-type" evidence="5">
    <location>
        <begin position="987"/>
        <end position="1028"/>
    </location>
</feature>
<dbReference type="Proteomes" id="UP001153712">
    <property type="component" value="Chromosome 12"/>
</dbReference>
<evidence type="ECO:0000256" key="2">
    <source>
        <dbReference type="ARBA" id="ARBA00022771"/>
    </source>
</evidence>
<evidence type="ECO:0000313" key="7">
    <source>
        <dbReference type="Proteomes" id="UP001153712"/>
    </source>
</evidence>
<protein>
    <recommendedName>
        <fullName evidence="5">FLYWCH-type domain-containing protein</fullName>
    </recommendedName>
</protein>
<sequence length="1112" mass="129063">MVRNRVVSIIYFDVGQKKPKIIVDNHEYLMRFAKFGETHWLCNQYYHPKTDIRCKVKVITSGKAAVVFGRHIHEPKSKMRKEGMIVDKRTRYVEDFVEIGLEERSDSKPKRKRQPNRLWIKSREFDSVEEAHREVSGQKVWKIASKKSTLDGCKVEYRCSAGKYRVKECPAGLYLLYHSAGGKVSLFSTQRGHEHDDSADLSGRGLSQHVKNFIKERFAEDTIYFDVAFKNPKIILDGNYYLVKSKELSRTIWRCSKYWKSKENRCKSKFGLPFLGTIYFDMGVKNPKIIFDNHYYIILRKECDRTIWMCSKYFNATKENRCKSKLITSGRTVQITGIHNHKPKMLHNFKNTLSQKVTICMIYFDVATKNPKIVLDDHNYLIYRKELNKTVWKCCRYFRCKDNRCKSTLVTTGRIVTVSADFHNHEPEIIKKERYKNMLSQCVTINPKIILDGHEFLIKKKAINQTTWICNHYFNQRAVRCKVKLVTSGRVVNVFGVHTHEPSRNKEFKYKNMLSQNPQCKAGKTTERNYMQDRKLTSLVKIENEEIDIVTHDIPNYHEVNLTKPEVKKRRPGRPKGSKNRSTYKAPSGVKRLRGRPRKQDQKDLGDLSFLVKNKPRFFVDENRKENAIGYTNLNALITDDCVGLFIGRQNKPRIIVQGNCFNVNKRRNRCSFWRCSSQKVTACSCTASTSSGSVVVRGAHNHDPNAGHLDFSELKSTIVVWGRYTSKNPGVIYFDVARTNPKIILNNFVYKICNKLQDRTYWKCVRYNVDKCKARITTRGARAHVVVTGFHNHEPSMVILNNFEYKLHTKKSDRTYWKCVSYKTKCRAMIISQGSAIRIDDQMHNHPPKVSDYTGLSSQQVILVNKNPARSLGNTNVWCVLGGVIWIASGTKRPKIILDGNEFTVNSGKNNRTRWRCNQYFKSKCSATLVTYGKVVKVNKYHNHPPINPPVHHLFEQKVQSFRAFAMPDLTPGFFNLGTILIGSGTKNPKIILDENEFTINTKQGARTRWRCTQYFKSKCRASLVTFVIHVIHARKNPKLIVNDYEFTVKSKQSGKTYWRCSQYRKFACLSRIVTFGRTVVLKSEHNHDPVKASRRNAVPQLVKILKPRFL</sequence>
<name>A0A9N9XLR8_PHYSR</name>
<dbReference type="PANTHER" id="PTHR31665:SF0">
    <property type="entry name" value="FLYWCH FAMILY MEMBER 2"/>
    <property type="match status" value="1"/>
</dbReference>
<dbReference type="PANTHER" id="PTHR31665">
    <property type="entry name" value="FLYWCH FAMILY MEMBER 2-RELATED"/>
    <property type="match status" value="1"/>
</dbReference>
<accession>A0A9N9XLR8</accession>
<feature type="domain" description="FLYWCH-type" evidence="5">
    <location>
        <begin position="1034"/>
        <end position="1089"/>
    </location>
</feature>
<keyword evidence="3" id="KW-0862">Zinc</keyword>
<dbReference type="InterPro" id="IPR040312">
    <property type="entry name" value="FWCH1/FWCH2"/>
</dbReference>
<feature type="domain" description="FLYWCH-type" evidence="5">
    <location>
        <begin position="369"/>
        <end position="425"/>
    </location>
</feature>
<dbReference type="Pfam" id="PF04500">
    <property type="entry name" value="FLYWCH"/>
    <property type="match status" value="10"/>
</dbReference>
<reference evidence="6" key="1">
    <citation type="submission" date="2022-01" db="EMBL/GenBank/DDBJ databases">
        <authorList>
            <person name="King R."/>
        </authorList>
    </citation>
    <scope>NUCLEOTIDE SEQUENCE</scope>
</reference>
<feature type="domain" description="FLYWCH-type" evidence="5">
    <location>
        <begin position="798"/>
        <end position="847"/>
    </location>
</feature>
<organism evidence="6 7">
    <name type="scientific">Phyllotreta striolata</name>
    <name type="common">Striped flea beetle</name>
    <name type="synonym">Crioceris striolata</name>
    <dbReference type="NCBI Taxonomy" id="444603"/>
    <lineage>
        <taxon>Eukaryota</taxon>
        <taxon>Metazoa</taxon>
        <taxon>Ecdysozoa</taxon>
        <taxon>Arthropoda</taxon>
        <taxon>Hexapoda</taxon>
        <taxon>Insecta</taxon>
        <taxon>Pterygota</taxon>
        <taxon>Neoptera</taxon>
        <taxon>Endopterygota</taxon>
        <taxon>Coleoptera</taxon>
        <taxon>Polyphaga</taxon>
        <taxon>Cucujiformia</taxon>
        <taxon>Chrysomeloidea</taxon>
        <taxon>Chrysomelidae</taxon>
        <taxon>Galerucinae</taxon>
        <taxon>Alticini</taxon>
        <taxon>Phyllotreta</taxon>
    </lineage>
</organism>
<feature type="domain" description="FLYWCH-type" evidence="5">
    <location>
        <begin position="738"/>
        <end position="794"/>
    </location>
</feature>
<feature type="domain" description="FLYWCH-type" evidence="5">
    <location>
        <begin position="890"/>
        <end position="945"/>
    </location>
</feature>
<dbReference type="GO" id="GO:0008270">
    <property type="term" value="F:zinc ion binding"/>
    <property type="evidence" value="ECO:0007669"/>
    <property type="project" value="UniProtKB-KW"/>
</dbReference>
<proteinExistence type="predicted"/>
<evidence type="ECO:0000256" key="4">
    <source>
        <dbReference type="SAM" id="MobiDB-lite"/>
    </source>
</evidence>
<evidence type="ECO:0000259" key="5">
    <source>
        <dbReference type="Pfam" id="PF04500"/>
    </source>
</evidence>
<dbReference type="AlphaFoldDB" id="A0A9N9XLR8"/>
<feature type="domain" description="FLYWCH-type" evidence="5">
    <location>
        <begin position="648"/>
        <end position="703"/>
    </location>
</feature>
<keyword evidence="7" id="KW-1185">Reference proteome</keyword>
<dbReference type="OrthoDB" id="6679857at2759"/>
<dbReference type="Gene3D" id="2.20.25.240">
    <property type="match status" value="10"/>
</dbReference>
<evidence type="ECO:0000313" key="6">
    <source>
        <dbReference type="EMBL" id="CAG9856465.1"/>
    </source>
</evidence>
<feature type="domain" description="FLYWCH-type" evidence="5">
    <location>
        <begin position="446"/>
        <end position="500"/>
    </location>
</feature>
<feature type="region of interest" description="Disordered" evidence="4">
    <location>
        <begin position="563"/>
        <end position="606"/>
    </location>
</feature>
<feature type="domain" description="FLYWCH-type" evidence="5">
    <location>
        <begin position="17"/>
        <end position="73"/>
    </location>
</feature>
<evidence type="ECO:0000256" key="3">
    <source>
        <dbReference type="ARBA" id="ARBA00022833"/>
    </source>
</evidence>
<dbReference type="EMBL" id="OU900105">
    <property type="protein sequence ID" value="CAG9856465.1"/>
    <property type="molecule type" value="Genomic_DNA"/>
</dbReference>
<dbReference type="InterPro" id="IPR007588">
    <property type="entry name" value="Znf_FLYWCH"/>
</dbReference>